<dbReference type="Gene3D" id="2.40.160.20">
    <property type="match status" value="1"/>
</dbReference>
<comment type="caution">
    <text evidence="1">The sequence shown here is derived from an EMBL/GenBank/DDBJ whole genome shotgun (WGS) entry which is preliminary data.</text>
</comment>
<proteinExistence type="predicted"/>
<name>A0AA90SMT8_9GAMM</name>
<dbReference type="AlphaFoldDB" id="A0AA90SMT8"/>
<gene>
    <name evidence="1" type="ORF">QS748_08505</name>
</gene>
<dbReference type="Proteomes" id="UP001178148">
    <property type="component" value="Unassembled WGS sequence"/>
</dbReference>
<reference evidence="1 2" key="1">
    <citation type="journal article" date="2023" name="bioRxiv">
        <title>An intranuclear bacterial parasite of deep-sea mussels expresses apoptosis inhibitors acquired from its host.</title>
        <authorList>
            <person name="Gonzalez Porras M.A."/>
            <person name="Assie A."/>
            <person name="Tietjen M."/>
            <person name="Violette M."/>
            <person name="Kleiner M."/>
            <person name="Gruber-Vodicka H."/>
            <person name="Dubilier N."/>
            <person name="Leisch N."/>
        </authorList>
    </citation>
    <scope>NUCLEOTIDE SEQUENCE [LARGE SCALE GENOMIC DNA]</scope>
    <source>
        <strain evidence="1">IAP13</strain>
    </source>
</reference>
<evidence type="ECO:0000313" key="2">
    <source>
        <dbReference type="Proteomes" id="UP001178148"/>
    </source>
</evidence>
<accession>A0AA90SMT8</accession>
<sequence length="222" mass="25565">MTYKKFFLIMVAILSFDENVLAYDNRAELLAKKKLEHFDLGDAFREQTPVKPLAMSQSIETKEFTVKTDTAEHMNKDTEEQNDDIDSKTWLDTLWGSPAKNHLCLGMWTHHLDGGSDDRNSNNQLLGVTYNSYYCGTFINTHYDTTWSLGVQRSWYKQQYGILDVELGYRMGMLYGYKKHLTMFNTPFFPLIQVLADFTYKDIGIQLTWAGVVGTIGFVVGF</sequence>
<organism evidence="1 2">
    <name type="scientific">Candidatus Endonucleibacter bathymodioli</name>
    <dbReference type="NCBI Taxonomy" id="539814"/>
    <lineage>
        <taxon>Bacteria</taxon>
        <taxon>Pseudomonadati</taxon>
        <taxon>Pseudomonadota</taxon>
        <taxon>Gammaproteobacteria</taxon>
        <taxon>Oceanospirillales</taxon>
        <taxon>Endozoicomonadaceae</taxon>
        <taxon>Candidatus Endonucleibacter</taxon>
    </lineage>
</organism>
<protein>
    <submittedName>
        <fullName evidence="1">Uncharacterized protein</fullName>
    </submittedName>
</protein>
<dbReference type="EMBL" id="JASXSV010000011">
    <property type="protein sequence ID" value="MDP0589216.1"/>
    <property type="molecule type" value="Genomic_DNA"/>
</dbReference>
<keyword evidence="2" id="KW-1185">Reference proteome</keyword>
<evidence type="ECO:0000313" key="1">
    <source>
        <dbReference type="EMBL" id="MDP0589216.1"/>
    </source>
</evidence>